<dbReference type="Proteomes" id="UP000321497">
    <property type="component" value="Unassembled WGS sequence"/>
</dbReference>
<dbReference type="AlphaFoldDB" id="A0A5C6YVB1"/>
<dbReference type="Pfam" id="PF18962">
    <property type="entry name" value="Por_Secre_tail"/>
    <property type="match status" value="1"/>
</dbReference>
<evidence type="ECO:0000313" key="3">
    <source>
        <dbReference type="EMBL" id="TXD71285.1"/>
    </source>
</evidence>
<sequence length="50" mass="5453">YDLNGRLVSQTDLRTMQGVKAVDVSSLASGVYMVQIIGDNASIVKRLIKE</sequence>
<organism evidence="3 4">
    <name type="scientific">Aequorivita antarctica</name>
    <dbReference type="NCBI Taxonomy" id="153266"/>
    <lineage>
        <taxon>Bacteria</taxon>
        <taxon>Pseudomonadati</taxon>
        <taxon>Bacteroidota</taxon>
        <taxon>Flavobacteriia</taxon>
        <taxon>Flavobacteriales</taxon>
        <taxon>Flavobacteriaceae</taxon>
        <taxon>Aequorivita</taxon>
    </lineage>
</organism>
<dbReference type="RefSeq" id="WP_146848184.1">
    <property type="nucleotide sequence ID" value="NZ_VORT01000023.1"/>
</dbReference>
<feature type="non-terminal residue" evidence="3">
    <location>
        <position position="1"/>
    </location>
</feature>
<dbReference type="EMBL" id="VORT01000023">
    <property type="protein sequence ID" value="TXD71285.1"/>
    <property type="molecule type" value="Genomic_DNA"/>
</dbReference>
<evidence type="ECO:0000313" key="4">
    <source>
        <dbReference type="Proteomes" id="UP000321497"/>
    </source>
</evidence>
<gene>
    <name evidence="3" type="ORF">ESU54_17340</name>
</gene>
<evidence type="ECO:0000259" key="2">
    <source>
        <dbReference type="Pfam" id="PF18962"/>
    </source>
</evidence>
<feature type="domain" description="Secretion system C-terminal sorting" evidence="2">
    <location>
        <begin position="1"/>
        <end position="48"/>
    </location>
</feature>
<keyword evidence="1" id="KW-0732">Signal</keyword>
<evidence type="ECO:0000256" key="1">
    <source>
        <dbReference type="ARBA" id="ARBA00022729"/>
    </source>
</evidence>
<dbReference type="NCBIfam" id="TIGR04183">
    <property type="entry name" value="Por_Secre_tail"/>
    <property type="match status" value="1"/>
</dbReference>
<accession>A0A5C6YVB1</accession>
<protein>
    <submittedName>
        <fullName evidence="3">T9SS type A sorting domain-containing protein</fullName>
    </submittedName>
</protein>
<comment type="caution">
    <text evidence="3">The sequence shown here is derived from an EMBL/GenBank/DDBJ whole genome shotgun (WGS) entry which is preliminary data.</text>
</comment>
<name>A0A5C6YVB1_9FLAO</name>
<proteinExistence type="predicted"/>
<reference evidence="3 4" key="1">
    <citation type="submission" date="2019-08" db="EMBL/GenBank/DDBJ databases">
        <title>Genome of Aequorivita antarctica SW49 (type strain).</title>
        <authorList>
            <person name="Bowman J.P."/>
        </authorList>
    </citation>
    <scope>NUCLEOTIDE SEQUENCE [LARGE SCALE GENOMIC DNA]</scope>
    <source>
        <strain evidence="3 4">SW49</strain>
    </source>
</reference>
<keyword evidence="4" id="KW-1185">Reference proteome</keyword>
<dbReference type="InterPro" id="IPR026444">
    <property type="entry name" value="Secre_tail"/>
</dbReference>